<feature type="domain" description="TIR" evidence="5">
    <location>
        <begin position="31"/>
        <end position="197"/>
    </location>
</feature>
<evidence type="ECO:0000313" key="7">
    <source>
        <dbReference type="Proteomes" id="UP001642487"/>
    </source>
</evidence>
<organism evidence="6 7">
    <name type="scientific">Citrullus colocynthis</name>
    <name type="common">colocynth</name>
    <dbReference type="NCBI Taxonomy" id="252529"/>
    <lineage>
        <taxon>Eukaryota</taxon>
        <taxon>Viridiplantae</taxon>
        <taxon>Streptophyta</taxon>
        <taxon>Embryophyta</taxon>
        <taxon>Tracheophyta</taxon>
        <taxon>Spermatophyta</taxon>
        <taxon>Magnoliopsida</taxon>
        <taxon>eudicotyledons</taxon>
        <taxon>Gunneridae</taxon>
        <taxon>Pentapetalae</taxon>
        <taxon>rosids</taxon>
        <taxon>fabids</taxon>
        <taxon>Cucurbitales</taxon>
        <taxon>Cucurbitaceae</taxon>
        <taxon>Benincaseae</taxon>
        <taxon>Citrullus</taxon>
    </lineage>
</organism>
<gene>
    <name evidence="6" type="ORF">CITCOLO1_LOCUS5680</name>
</gene>
<dbReference type="InterPro" id="IPR002182">
    <property type="entry name" value="NB-ARC"/>
</dbReference>
<dbReference type="EMBL" id="OZ021745">
    <property type="protein sequence ID" value="CAK9313941.1"/>
    <property type="molecule type" value="Genomic_DNA"/>
</dbReference>
<dbReference type="SUPFAM" id="SSF52200">
    <property type="entry name" value="Toll/Interleukin receptor TIR domain"/>
    <property type="match status" value="1"/>
</dbReference>
<dbReference type="PANTHER" id="PTHR11017:SF578">
    <property type="entry name" value="ADP-RIBOSYL CYCLASE_CYCLIC ADP-RIBOSE HYDROLASE"/>
    <property type="match status" value="1"/>
</dbReference>
<dbReference type="SUPFAM" id="SSF52058">
    <property type="entry name" value="L domain-like"/>
    <property type="match status" value="1"/>
</dbReference>
<feature type="compositionally biased region" description="Polar residues" evidence="4">
    <location>
        <begin position="1469"/>
        <end position="1482"/>
    </location>
</feature>
<dbReference type="Proteomes" id="UP001642487">
    <property type="component" value="Chromosome 11"/>
</dbReference>
<dbReference type="Pfam" id="PF00931">
    <property type="entry name" value="NB-ARC"/>
    <property type="match status" value="1"/>
</dbReference>
<protein>
    <recommendedName>
        <fullName evidence="5">TIR domain-containing protein</fullName>
    </recommendedName>
</protein>
<dbReference type="Gene3D" id="3.80.10.10">
    <property type="entry name" value="Ribonuclease Inhibitor"/>
    <property type="match status" value="2"/>
</dbReference>
<dbReference type="InterPro" id="IPR042197">
    <property type="entry name" value="Apaf_helical"/>
</dbReference>
<dbReference type="InterPro" id="IPR058546">
    <property type="entry name" value="RPS4B/Roq1-like_LRR"/>
</dbReference>
<dbReference type="InterPro" id="IPR044974">
    <property type="entry name" value="Disease_R_plants"/>
</dbReference>
<dbReference type="SMART" id="SM00255">
    <property type="entry name" value="TIR"/>
    <property type="match status" value="1"/>
</dbReference>
<dbReference type="InterPro" id="IPR000157">
    <property type="entry name" value="TIR_dom"/>
</dbReference>
<dbReference type="InterPro" id="IPR058192">
    <property type="entry name" value="WHD_ROQ1-like"/>
</dbReference>
<keyword evidence="7" id="KW-1185">Reference proteome</keyword>
<accession>A0ABP0Y465</accession>
<dbReference type="InterPro" id="IPR032675">
    <property type="entry name" value="LRR_dom_sf"/>
</dbReference>
<evidence type="ECO:0000256" key="3">
    <source>
        <dbReference type="ARBA" id="ARBA00022821"/>
    </source>
</evidence>
<dbReference type="SMART" id="SM00369">
    <property type="entry name" value="LRR_TYP"/>
    <property type="match status" value="2"/>
</dbReference>
<keyword evidence="2" id="KW-0677">Repeat</keyword>
<dbReference type="InterPro" id="IPR035897">
    <property type="entry name" value="Toll_tir_struct_dom_sf"/>
</dbReference>
<evidence type="ECO:0000256" key="2">
    <source>
        <dbReference type="ARBA" id="ARBA00022737"/>
    </source>
</evidence>
<reference evidence="6 7" key="1">
    <citation type="submission" date="2024-03" db="EMBL/GenBank/DDBJ databases">
        <authorList>
            <person name="Gkanogiannis A."/>
            <person name="Becerra Lopez-Lavalle L."/>
        </authorList>
    </citation>
    <scope>NUCLEOTIDE SEQUENCE [LARGE SCALE GENOMIC DNA]</scope>
</reference>
<dbReference type="Pfam" id="PF01582">
    <property type="entry name" value="TIR"/>
    <property type="match status" value="1"/>
</dbReference>
<dbReference type="InterPro" id="IPR027417">
    <property type="entry name" value="P-loop_NTPase"/>
</dbReference>
<dbReference type="Pfam" id="PF23282">
    <property type="entry name" value="WHD_ROQ1"/>
    <property type="match status" value="1"/>
</dbReference>
<dbReference type="PANTHER" id="PTHR11017">
    <property type="entry name" value="LEUCINE-RICH REPEAT-CONTAINING PROTEIN"/>
    <property type="match status" value="1"/>
</dbReference>
<dbReference type="Pfam" id="PF23286">
    <property type="entry name" value="LRR_13"/>
    <property type="match status" value="1"/>
</dbReference>
<dbReference type="InterPro" id="IPR003591">
    <property type="entry name" value="Leu-rich_rpt_typical-subtyp"/>
</dbReference>
<evidence type="ECO:0000259" key="5">
    <source>
        <dbReference type="PROSITE" id="PS50104"/>
    </source>
</evidence>
<evidence type="ECO:0000256" key="4">
    <source>
        <dbReference type="SAM" id="MobiDB-lite"/>
    </source>
</evidence>
<dbReference type="Gene3D" id="3.40.50.10140">
    <property type="entry name" value="Toll/interleukin-1 receptor homology (TIR) domain"/>
    <property type="match status" value="1"/>
</dbReference>
<proteinExistence type="predicted"/>
<keyword evidence="1" id="KW-0433">Leucine-rich repeat</keyword>
<feature type="compositionally biased region" description="Acidic residues" evidence="4">
    <location>
        <begin position="1447"/>
        <end position="1462"/>
    </location>
</feature>
<evidence type="ECO:0000256" key="1">
    <source>
        <dbReference type="ARBA" id="ARBA00022614"/>
    </source>
</evidence>
<evidence type="ECO:0000313" key="6">
    <source>
        <dbReference type="EMBL" id="CAK9313941.1"/>
    </source>
</evidence>
<dbReference type="SUPFAM" id="SSF52540">
    <property type="entry name" value="P-loop containing nucleoside triphosphate hydrolases"/>
    <property type="match status" value="1"/>
</dbReference>
<sequence>MASRAIMEGRASITSISSPPYSLSFPLPPLRNYDVFLSHRAKDTGRGFAADLHEALESQGIVVFRDEVDEEDGGKALAEKMKAVEESRSSIVVLSENYGNLVCMKEVEKIVMCMESMDQLVLPIFYKIDPANVRKQKGNFEKHFDEHEANPGIHIEQVRSWRYSMSQLGHLSGWHLQHSQYEEGVIKEIVKHIFNKLRPDLFRYDDKLVGITSRLHHVNRLLGIGLDDVRFVGIWGMGGIGKTTLARIIYRSFSHLFEGCYFLDNVKESLKNEALASLQEKLLTGALMKRNIEIPNADGATLIKRRISSIKALIVLDDVNHLSQLQELAGGYDWFGPGSRVIITTRDEHLLVSHGIERRYKVEGLNVEEALQLFSQKAFGTNYPKKDYFDLSMQVVEYGGDLPLAIEVLGSSLRDKSMDVWENAVDKLKEVRDKKIFEILRISYDLLDEPEQEIFLDLACFFKKKSKQQAIEVLQSFGFQAIIGLEILEEKSLITTPHQKIQMHDLIQEMGQEIVRRMFPNNPEKRSRLWLRKDVNLALSHDQGTEAIKGIVMDLSEEGESHLNAKAFSAMTNLQMLKINNVYLSGDLEYLSDQLKFLNWHGYPLKYLPPNFNPESILELELPNSCIEHLWEGSKRFDKLKAINLSDSQFISTTPDFSGVPNLERLNFRGCARLNKLHQSLGTLKHLILLDLKNCKCLRGIPFNISLESLVILTLSGCSRLKNFPKIVGNMKNLIELHLDGTSIQELHPSIGQLTGLVLLNLENCTNLLKLPNNIGSLISLKTLTLHGCSKLDRIPESLGTIVCLEKLDVTGTCINQAPLSLQLLTNLEILDCQGLSRKFIHSLFPSWNYSSHYSSQGLKLTYCFSSFSSMRKLNLSDCNLMDGDIPNNLQSLPSVQILDLSGNDFTCLPKSLGQLVSLRTLLLVNCKRLQELPKLPLSVRNVEARDCVSLKEYYNQEKQMPSSSTGMAVISCPITNEEKDFKIDRVNLSSIHLRTMVQRYIEVLTWQQEEYFFTIPYTQLISCFDQRKLGSSITVHCHDEDTCEISEDNERIGIALSAFFQVLQNSQSVGLSETFCNFIIKLETDDCPLKSPLRFDRNEDKLRPPQGLLVFYIPFRMISYWLDQACCVDISIIPTNPMVKVKACGVSLLFQKNGGMFIGKIMKGLFGSPDFVHKFMVDHILNRQNHVDVSSLVEGGANARSYWLNALHRTVGTLPKLRPSIQSNDVEGCSNSNVANEAVSFDNDSTIMMLKRNLKSVLCRTFEELKLNGEYYIFPRGEISKRWFNLQVRKGSVTIEVPTNLHKNKKWMGLTLFALFGCDNKSNIAQSFKYQFECDKYHLGRPSVIRLHDGAFNDSHQLWVSYEPRAVYPYSLNKWRHIRVSFVPNCTQTKVLLCGARLLYKQDLDEFVQAIIDTVLGCSLNLHEFYNGVFLKGMLSLITSQKYDPNMEEEEEDEDENEDEMETRGGNYASTSSSSLVPTTGSLDPNNDYYFELKECLHVFFQRSLQNRYDTAFDFIIRGHDVPQLFSRQPERNRASIQIPPTLYTNNDWIGFVVCTLLCINKNPTAIYNNLGSRMPHDLMCQFEIEQGLLKPLHIHATMENKWLWLDERQFVWLYYTPRRTFGNILRHCSYVRAIVEADSPELAVRRCGIYLVHNQDREKIDQILVESISTRNI</sequence>
<dbReference type="Gene3D" id="3.40.50.300">
    <property type="entry name" value="P-loop containing nucleotide triphosphate hydrolases"/>
    <property type="match status" value="1"/>
</dbReference>
<name>A0ABP0Y465_9ROSI</name>
<keyword evidence="3" id="KW-0611">Plant defense</keyword>
<dbReference type="PRINTS" id="PR00364">
    <property type="entry name" value="DISEASERSIST"/>
</dbReference>
<dbReference type="Gene3D" id="1.10.8.430">
    <property type="entry name" value="Helical domain of apoptotic protease-activating factors"/>
    <property type="match status" value="1"/>
</dbReference>
<dbReference type="PROSITE" id="PS50104">
    <property type="entry name" value="TIR"/>
    <property type="match status" value="1"/>
</dbReference>
<feature type="region of interest" description="Disordered" evidence="4">
    <location>
        <begin position="1443"/>
        <end position="1482"/>
    </location>
</feature>